<proteinExistence type="inferred from homology"/>
<name>A0A0A5IBX1_9BACI</name>
<dbReference type="NCBIfam" id="TIGR01856">
    <property type="entry name" value="hisJ_fam"/>
    <property type="match status" value="1"/>
</dbReference>
<dbReference type="OrthoDB" id="9775255at2"/>
<dbReference type="SUPFAM" id="SSF89550">
    <property type="entry name" value="PHP domain-like"/>
    <property type="match status" value="1"/>
</dbReference>
<dbReference type="eggNOG" id="COG1387">
    <property type="taxonomic scope" value="Bacteria"/>
</dbReference>
<keyword evidence="5 8" id="KW-0378">Hydrolase</keyword>
<accession>A0A0A5IBX1</accession>
<evidence type="ECO:0000256" key="4">
    <source>
        <dbReference type="ARBA" id="ARBA00022605"/>
    </source>
</evidence>
<gene>
    <name evidence="10" type="ORF">N781_09800</name>
</gene>
<dbReference type="NCBIfam" id="NF005996">
    <property type="entry name" value="PRK08123.1"/>
    <property type="match status" value="1"/>
</dbReference>
<sequence length="267" mass="30342">MLKRDAHIHTPYCPHGSQDPLEAYVEEAIKKGFDCITFTEHAPLPEGFKDPVPQKDSSMDLDKLESYFHELNTLKKSYASDLAIYTGLEVDFIRGYEQETKDFLDRYGSNLDDSILSLHFLKADDSYICLDYSEESFQQLIHLKGSIHALYESYTNDLIASIQAELGPHKPTRIGHMTLARKFQEAFPAPKEAEALFETVLDAVENKGYTLDLNTAGLRKLKCHETYPNQSLLQKAYQRGIPFVYGSDAHVAKDVGAHYDDIHTFLK</sequence>
<comment type="catalytic activity">
    <reaction evidence="7 8">
        <text>L-histidinol phosphate + H2O = L-histidinol + phosphate</text>
        <dbReference type="Rhea" id="RHEA:14465"/>
        <dbReference type="ChEBI" id="CHEBI:15377"/>
        <dbReference type="ChEBI" id="CHEBI:43474"/>
        <dbReference type="ChEBI" id="CHEBI:57699"/>
        <dbReference type="ChEBI" id="CHEBI:57980"/>
        <dbReference type="EC" id="3.1.3.15"/>
    </reaction>
</comment>
<protein>
    <recommendedName>
        <fullName evidence="3 8">Histidinol-phosphatase</fullName>
        <shortName evidence="8">HolPase</shortName>
        <ecNumber evidence="3 8">3.1.3.15</ecNumber>
    </recommendedName>
</protein>
<dbReference type="EC" id="3.1.3.15" evidence="3 8"/>
<evidence type="ECO:0000313" key="11">
    <source>
        <dbReference type="Proteomes" id="UP000030528"/>
    </source>
</evidence>
<dbReference type="GO" id="GO:0000105">
    <property type="term" value="P:L-histidine biosynthetic process"/>
    <property type="evidence" value="ECO:0007669"/>
    <property type="project" value="UniProtKB-UniRule"/>
</dbReference>
<evidence type="ECO:0000256" key="1">
    <source>
        <dbReference type="ARBA" id="ARBA00004970"/>
    </source>
</evidence>
<dbReference type="InterPro" id="IPR004013">
    <property type="entry name" value="PHP_dom"/>
</dbReference>
<dbReference type="Pfam" id="PF02811">
    <property type="entry name" value="PHP"/>
    <property type="match status" value="1"/>
</dbReference>
<dbReference type="PANTHER" id="PTHR21039:SF0">
    <property type="entry name" value="HISTIDINOL-PHOSPHATASE"/>
    <property type="match status" value="1"/>
</dbReference>
<organism evidence="10 11">
    <name type="scientific">Pontibacillus halophilus JSM 076056 = DSM 19796</name>
    <dbReference type="NCBI Taxonomy" id="1385510"/>
    <lineage>
        <taxon>Bacteria</taxon>
        <taxon>Bacillati</taxon>
        <taxon>Bacillota</taxon>
        <taxon>Bacilli</taxon>
        <taxon>Bacillales</taxon>
        <taxon>Bacillaceae</taxon>
        <taxon>Pontibacillus</taxon>
    </lineage>
</organism>
<evidence type="ECO:0000256" key="2">
    <source>
        <dbReference type="ARBA" id="ARBA00009152"/>
    </source>
</evidence>
<comment type="pathway">
    <text evidence="1 8">Amino-acid biosynthesis; L-histidine biosynthesis; L-histidine from 5-phospho-alpha-D-ribose 1-diphosphate: step 8/9.</text>
</comment>
<dbReference type="Pfam" id="PF13263">
    <property type="entry name" value="PHP_C"/>
    <property type="match status" value="1"/>
</dbReference>
<dbReference type="STRING" id="1385510.GCA_000425205_00871"/>
<dbReference type="Proteomes" id="UP000030528">
    <property type="component" value="Unassembled WGS sequence"/>
</dbReference>
<dbReference type="UniPathway" id="UPA00031">
    <property type="reaction ID" value="UER00013"/>
</dbReference>
<dbReference type="GO" id="GO:0004401">
    <property type="term" value="F:histidinol-phosphatase activity"/>
    <property type="evidence" value="ECO:0007669"/>
    <property type="project" value="UniProtKB-UniRule"/>
</dbReference>
<dbReference type="Gene3D" id="3.20.20.140">
    <property type="entry name" value="Metal-dependent hydrolases"/>
    <property type="match status" value="1"/>
</dbReference>
<keyword evidence="6 8" id="KW-0368">Histidine biosynthesis</keyword>
<dbReference type="AlphaFoldDB" id="A0A0A5IBX1"/>
<reference evidence="10 11" key="1">
    <citation type="submission" date="2013-08" db="EMBL/GenBank/DDBJ databases">
        <authorList>
            <person name="Huang J."/>
            <person name="Wang G."/>
        </authorList>
    </citation>
    <scope>NUCLEOTIDE SEQUENCE [LARGE SCALE GENOMIC DNA]</scope>
    <source>
        <strain evidence="10 11">JSM 076056</strain>
    </source>
</reference>
<evidence type="ECO:0000256" key="8">
    <source>
        <dbReference type="RuleBase" id="RU366003"/>
    </source>
</evidence>
<dbReference type="InterPro" id="IPR010140">
    <property type="entry name" value="Histidinol_P_phosphatase_HisJ"/>
</dbReference>
<dbReference type="InterPro" id="IPR016195">
    <property type="entry name" value="Pol/histidinol_Pase-like"/>
</dbReference>
<keyword evidence="4 8" id="KW-0028">Amino-acid biosynthesis</keyword>
<dbReference type="GO" id="GO:0005737">
    <property type="term" value="C:cytoplasm"/>
    <property type="evidence" value="ECO:0007669"/>
    <property type="project" value="TreeGrafter"/>
</dbReference>
<feature type="domain" description="PHP" evidence="9">
    <location>
        <begin position="5"/>
        <end position="216"/>
    </location>
</feature>
<dbReference type="EMBL" id="AVPE01000002">
    <property type="protein sequence ID" value="KGX93342.1"/>
    <property type="molecule type" value="Genomic_DNA"/>
</dbReference>
<evidence type="ECO:0000256" key="5">
    <source>
        <dbReference type="ARBA" id="ARBA00022801"/>
    </source>
</evidence>
<comment type="similarity">
    <text evidence="2 8">Belongs to the PHP hydrolase family. HisK subfamily.</text>
</comment>
<evidence type="ECO:0000313" key="10">
    <source>
        <dbReference type="EMBL" id="KGX93342.1"/>
    </source>
</evidence>
<dbReference type="CDD" id="cd12110">
    <property type="entry name" value="PHP_HisPPase_Hisj_like"/>
    <property type="match status" value="1"/>
</dbReference>
<evidence type="ECO:0000256" key="6">
    <source>
        <dbReference type="ARBA" id="ARBA00023102"/>
    </source>
</evidence>
<evidence type="ECO:0000256" key="3">
    <source>
        <dbReference type="ARBA" id="ARBA00013085"/>
    </source>
</evidence>
<dbReference type="RefSeq" id="WP_026801907.1">
    <property type="nucleotide sequence ID" value="NZ_AVPE01000002.1"/>
</dbReference>
<dbReference type="PANTHER" id="PTHR21039">
    <property type="entry name" value="HISTIDINOL PHOSPHATASE-RELATED"/>
    <property type="match status" value="1"/>
</dbReference>
<evidence type="ECO:0000256" key="7">
    <source>
        <dbReference type="ARBA" id="ARBA00049158"/>
    </source>
</evidence>
<evidence type="ECO:0000259" key="9">
    <source>
        <dbReference type="Pfam" id="PF02811"/>
    </source>
</evidence>
<comment type="caution">
    <text evidence="10">The sequence shown here is derived from an EMBL/GenBank/DDBJ whole genome shotgun (WGS) entry which is preliminary data.</text>
</comment>
<keyword evidence="11" id="KW-1185">Reference proteome</keyword>